<dbReference type="PROSITE" id="PS50157">
    <property type="entry name" value="ZINC_FINGER_C2H2_2"/>
    <property type="match status" value="2"/>
</dbReference>
<protein>
    <recommendedName>
        <fullName evidence="6">C2H2-type domain-containing protein</fullName>
    </recommendedName>
</protein>
<organism evidence="7 8">
    <name type="scientific">Scleropages formosus</name>
    <name type="common">Asian bonytongue</name>
    <name type="synonym">Osteoglossum formosum</name>
    <dbReference type="NCBI Taxonomy" id="113540"/>
    <lineage>
        <taxon>Eukaryota</taxon>
        <taxon>Metazoa</taxon>
        <taxon>Chordata</taxon>
        <taxon>Craniata</taxon>
        <taxon>Vertebrata</taxon>
        <taxon>Euteleostomi</taxon>
        <taxon>Actinopterygii</taxon>
        <taxon>Neopterygii</taxon>
        <taxon>Teleostei</taxon>
        <taxon>Osteoglossocephala</taxon>
        <taxon>Osteoglossomorpha</taxon>
        <taxon>Osteoglossiformes</taxon>
        <taxon>Osteoglossidae</taxon>
        <taxon>Scleropages</taxon>
    </lineage>
</organism>
<dbReference type="GeneTree" id="ENSGT01010000222572"/>
<evidence type="ECO:0000256" key="1">
    <source>
        <dbReference type="ARBA" id="ARBA00022723"/>
    </source>
</evidence>
<sequence>MRPRRFSHLHQLKMHQRVHSGERPFSCTVCGKRFGEKSYLRIHQQKSHFAALGAK</sequence>
<dbReference type="AlphaFoldDB" id="A0A8C9RDK7"/>
<dbReference type="PANTHER" id="PTHR14196">
    <property type="entry name" value="ODD-SKIPPED - RELATED"/>
    <property type="match status" value="1"/>
</dbReference>
<feature type="domain" description="C2H2-type" evidence="6">
    <location>
        <begin position="4"/>
        <end position="24"/>
    </location>
</feature>
<evidence type="ECO:0000256" key="4">
    <source>
        <dbReference type="ARBA" id="ARBA00022833"/>
    </source>
</evidence>
<dbReference type="SUPFAM" id="SSF57667">
    <property type="entry name" value="beta-beta-alpha zinc fingers"/>
    <property type="match status" value="1"/>
</dbReference>
<keyword evidence="8" id="KW-1185">Reference proteome</keyword>
<dbReference type="Pfam" id="PF00096">
    <property type="entry name" value="zf-C2H2"/>
    <property type="match status" value="1"/>
</dbReference>
<dbReference type="GO" id="GO:0000981">
    <property type="term" value="F:DNA-binding transcription factor activity, RNA polymerase II-specific"/>
    <property type="evidence" value="ECO:0007669"/>
    <property type="project" value="TreeGrafter"/>
</dbReference>
<dbReference type="InterPro" id="IPR036236">
    <property type="entry name" value="Znf_C2H2_sf"/>
</dbReference>
<evidence type="ECO:0000256" key="2">
    <source>
        <dbReference type="ARBA" id="ARBA00022737"/>
    </source>
</evidence>
<keyword evidence="4" id="KW-0862">Zinc</keyword>
<feature type="domain" description="C2H2-type" evidence="6">
    <location>
        <begin position="25"/>
        <end position="48"/>
    </location>
</feature>
<dbReference type="Gene3D" id="3.30.160.60">
    <property type="entry name" value="Classic Zinc Finger"/>
    <property type="match status" value="2"/>
</dbReference>
<reference evidence="7" key="2">
    <citation type="submission" date="2025-08" db="UniProtKB">
        <authorList>
            <consortium name="Ensembl"/>
        </authorList>
    </citation>
    <scope>IDENTIFICATION</scope>
</reference>
<dbReference type="SMART" id="SM00355">
    <property type="entry name" value="ZnF_C2H2"/>
    <property type="match status" value="1"/>
</dbReference>
<dbReference type="InterPro" id="IPR050717">
    <property type="entry name" value="C2H2-ZF_Transcription_Reg"/>
</dbReference>
<dbReference type="GO" id="GO:0005634">
    <property type="term" value="C:nucleus"/>
    <property type="evidence" value="ECO:0007669"/>
    <property type="project" value="TreeGrafter"/>
</dbReference>
<evidence type="ECO:0000313" key="8">
    <source>
        <dbReference type="Proteomes" id="UP000694397"/>
    </source>
</evidence>
<evidence type="ECO:0000256" key="5">
    <source>
        <dbReference type="PROSITE-ProRule" id="PRU00042"/>
    </source>
</evidence>
<reference evidence="7 8" key="1">
    <citation type="submission" date="2019-04" db="EMBL/GenBank/DDBJ databases">
        <authorList>
            <consortium name="Wellcome Sanger Institute Data Sharing"/>
        </authorList>
    </citation>
    <scope>NUCLEOTIDE SEQUENCE [LARGE SCALE GENOMIC DNA]</scope>
</reference>
<dbReference type="PROSITE" id="PS00028">
    <property type="entry name" value="ZINC_FINGER_C2H2_1"/>
    <property type="match status" value="1"/>
</dbReference>
<dbReference type="GO" id="GO:0008270">
    <property type="term" value="F:zinc ion binding"/>
    <property type="evidence" value="ECO:0007669"/>
    <property type="project" value="UniProtKB-KW"/>
</dbReference>
<dbReference type="GO" id="GO:0000977">
    <property type="term" value="F:RNA polymerase II transcription regulatory region sequence-specific DNA binding"/>
    <property type="evidence" value="ECO:0007669"/>
    <property type="project" value="TreeGrafter"/>
</dbReference>
<evidence type="ECO:0000313" key="7">
    <source>
        <dbReference type="Ensembl" id="ENSSFOP00015012390.1"/>
    </source>
</evidence>
<keyword evidence="1" id="KW-0479">Metal-binding</keyword>
<dbReference type="InterPro" id="IPR013087">
    <property type="entry name" value="Znf_C2H2_type"/>
</dbReference>
<dbReference type="Ensembl" id="ENSSFOT00015012546.2">
    <property type="protein sequence ID" value="ENSSFOP00015012390.1"/>
    <property type="gene ID" value="ENSSFOG00015007999.2"/>
</dbReference>
<name>A0A8C9RDK7_SCLFO</name>
<dbReference type="FunFam" id="3.30.160.60:FF:001049">
    <property type="entry name" value="zinc finger protein 319"/>
    <property type="match status" value="1"/>
</dbReference>
<keyword evidence="2" id="KW-0677">Repeat</keyword>
<accession>A0A8C9RDK7</accession>
<keyword evidence="3 5" id="KW-0863">Zinc-finger</keyword>
<dbReference type="PANTHER" id="PTHR14196:SF15">
    <property type="entry name" value="OOCYTE ZINC FINGER PROTEIN XLCOF7.1-LIKE"/>
    <property type="match status" value="1"/>
</dbReference>
<dbReference type="OrthoDB" id="654211at2759"/>
<dbReference type="Proteomes" id="UP000694397">
    <property type="component" value="Chromosome 16"/>
</dbReference>
<proteinExistence type="predicted"/>
<evidence type="ECO:0000259" key="6">
    <source>
        <dbReference type="PROSITE" id="PS50157"/>
    </source>
</evidence>
<reference evidence="7" key="3">
    <citation type="submission" date="2025-09" db="UniProtKB">
        <authorList>
            <consortium name="Ensembl"/>
        </authorList>
    </citation>
    <scope>IDENTIFICATION</scope>
</reference>
<evidence type="ECO:0000256" key="3">
    <source>
        <dbReference type="ARBA" id="ARBA00022771"/>
    </source>
</evidence>